<dbReference type="Proteomes" id="UP001589810">
    <property type="component" value="Unassembled WGS sequence"/>
</dbReference>
<evidence type="ECO:0000256" key="3">
    <source>
        <dbReference type="ARBA" id="ARBA00023098"/>
    </source>
</evidence>
<keyword evidence="7" id="KW-1185">Reference proteome</keyword>
<feature type="domain" description="PNPLA" evidence="5">
    <location>
        <begin position="30"/>
        <end position="201"/>
    </location>
</feature>
<dbReference type="InterPro" id="IPR016035">
    <property type="entry name" value="Acyl_Trfase/lysoPLipase"/>
</dbReference>
<organism evidence="6 7">
    <name type="scientific">Kutzneria chonburiensis</name>
    <dbReference type="NCBI Taxonomy" id="1483604"/>
    <lineage>
        <taxon>Bacteria</taxon>
        <taxon>Bacillati</taxon>
        <taxon>Actinomycetota</taxon>
        <taxon>Actinomycetes</taxon>
        <taxon>Pseudonocardiales</taxon>
        <taxon>Pseudonocardiaceae</taxon>
        <taxon>Kutzneria</taxon>
    </lineage>
</organism>
<protein>
    <submittedName>
        <fullName evidence="6">Patatin family protein</fullName>
    </submittedName>
</protein>
<feature type="active site" description="Proton acceptor" evidence="4">
    <location>
        <position position="188"/>
    </location>
</feature>
<dbReference type="PANTHER" id="PTHR14226">
    <property type="entry name" value="NEUROPATHY TARGET ESTERASE/SWISS CHEESE D.MELANOGASTER"/>
    <property type="match status" value="1"/>
</dbReference>
<reference evidence="6 7" key="1">
    <citation type="submission" date="2024-09" db="EMBL/GenBank/DDBJ databases">
        <authorList>
            <person name="Sun Q."/>
            <person name="Mori K."/>
        </authorList>
    </citation>
    <scope>NUCLEOTIDE SEQUENCE [LARGE SCALE GENOMIC DNA]</scope>
    <source>
        <strain evidence="6 7">TBRC 1432</strain>
    </source>
</reference>
<evidence type="ECO:0000259" key="5">
    <source>
        <dbReference type="PROSITE" id="PS51635"/>
    </source>
</evidence>
<comment type="caution">
    <text evidence="4">Lacks conserved residue(s) required for the propagation of feature annotation.</text>
</comment>
<dbReference type="Pfam" id="PF01734">
    <property type="entry name" value="Patatin"/>
    <property type="match status" value="1"/>
</dbReference>
<dbReference type="SUPFAM" id="SSF52151">
    <property type="entry name" value="FabD/lysophospholipase-like"/>
    <property type="match status" value="1"/>
</dbReference>
<dbReference type="Gene3D" id="3.40.1090.10">
    <property type="entry name" value="Cytosolic phospholipase A2 catalytic domain"/>
    <property type="match status" value="2"/>
</dbReference>
<keyword evidence="2 4" id="KW-0442">Lipid degradation</keyword>
<evidence type="ECO:0000256" key="4">
    <source>
        <dbReference type="PROSITE-ProRule" id="PRU01161"/>
    </source>
</evidence>
<dbReference type="EMBL" id="JBHLUD010000004">
    <property type="protein sequence ID" value="MFC0542481.1"/>
    <property type="molecule type" value="Genomic_DNA"/>
</dbReference>
<evidence type="ECO:0000313" key="6">
    <source>
        <dbReference type="EMBL" id="MFC0542481.1"/>
    </source>
</evidence>
<keyword evidence="3 4" id="KW-0443">Lipid metabolism</keyword>
<dbReference type="PANTHER" id="PTHR14226:SF64">
    <property type="entry name" value="PNPLA DOMAIN-CONTAINING PROTEIN"/>
    <property type="match status" value="1"/>
</dbReference>
<dbReference type="CDD" id="cd07208">
    <property type="entry name" value="Pat_hypo_Ecoli_yjju_like"/>
    <property type="match status" value="1"/>
</dbReference>
<sequence>MTATVVELLHERKRQGSVPGARRDDARLVLLIEGGSSRGAYSSGMTIAIEQLGLLPAFDAVYGSSAGSLNAAWLLCGLAEKTQHAWWDPEIMGTTINPRRALRGRPIVDTHYLVHTVYTSIMPMGFQDVLDNPVEFHPMATDARTGRPVDLHDRIHDAAGLQAALRASTAMPFLAGEPITIDGRPLIDSGVSEGVPVRTALDQGATHIVALRTRRLDEPSLAPSRGERLLLSRWFARYAPGAVDPWLRRAELRAEEERLLSDPAVVSIRPPLGSPSVGRTERRAEILRVVVDTGRAAAMAALGGSA</sequence>
<feature type="active site" description="Nucleophile" evidence="4">
    <location>
        <position position="65"/>
    </location>
</feature>
<accession>A0ABV6MQA3</accession>
<evidence type="ECO:0000313" key="7">
    <source>
        <dbReference type="Proteomes" id="UP001589810"/>
    </source>
</evidence>
<gene>
    <name evidence="6" type="ORF">ACFFH7_13365</name>
</gene>
<dbReference type="InterPro" id="IPR002641">
    <property type="entry name" value="PNPLA_dom"/>
</dbReference>
<dbReference type="InterPro" id="IPR037483">
    <property type="entry name" value="YjjU-like"/>
</dbReference>
<keyword evidence="1 4" id="KW-0378">Hydrolase</keyword>
<comment type="caution">
    <text evidence="6">The sequence shown here is derived from an EMBL/GenBank/DDBJ whole genome shotgun (WGS) entry which is preliminary data.</text>
</comment>
<feature type="short sequence motif" description="GXSXG" evidence="4">
    <location>
        <begin position="63"/>
        <end position="67"/>
    </location>
</feature>
<proteinExistence type="predicted"/>
<evidence type="ECO:0000256" key="1">
    <source>
        <dbReference type="ARBA" id="ARBA00022801"/>
    </source>
</evidence>
<evidence type="ECO:0000256" key="2">
    <source>
        <dbReference type="ARBA" id="ARBA00022963"/>
    </source>
</evidence>
<dbReference type="RefSeq" id="WP_273940899.1">
    <property type="nucleotide sequence ID" value="NZ_CP097263.1"/>
</dbReference>
<dbReference type="PROSITE" id="PS51635">
    <property type="entry name" value="PNPLA"/>
    <property type="match status" value="1"/>
</dbReference>
<name>A0ABV6MQA3_9PSEU</name>
<dbReference type="InterPro" id="IPR050301">
    <property type="entry name" value="NTE"/>
</dbReference>